<dbReference type="OrthoDB" id="4307068at2"/>
<gene>
    <name evidence="3" type="ORF">D7318_02595</name>
    <name evidence="2" type="ORF">D7319_00295</name>
</gene>
<evidence type="ECO:0000313" key="5">
    <source>
        <dbReference type="Proteomes" id="UP000275024"/>
    </source>
</evidence>
<dbReference type="Proteomes" id="UP000275024">
    <property type="component" value="Unassembled WGS sequence"/>
</dbReference>
<evidence type="ECO:0000313" key="2">
    <source>
        <dbReference type="EMBL" id="RKN12447.1"/>
    </source>
</evidence>
<evidence type="ECO:0000256" key="1">
    <source>
        <dbReference type="SAM" id="MobiDB-lite"/>
    </source>
</evidence>
<dbReference type="RefSeq" id="WP_120695145.1">
    <property type="nucleotide sequence ID" value="NZ_RBDX01000001.1"/>
</dbReference>
<organism evidence="2 5">
    <name type="scientific">Streptomyces radicis</name>
    <dbReference type="NCBI Taxonomy" id="1750517"/>
    <lineage>
        <taxon>Bacteria</taxon>
        <taxon>Bacillati</taxon>
        <taxon>Actinomycetota</taxon>
        <taxon>Actinomycetes</taxon>
        <taxon>Kitasatosporales</taxon>
        <taxon>Streptomycetaceae</taxon>
        <taxon>Streptomyces</taxon>
    </lineage>
</organism>
<feature type="region of interest" description="Disordered" evidence="1">
    <location>
        <begin position="217"/>
        <end position="246"/>
    </location>
</feature>
<evidence type="ECO:0000313" key="3">
    <source>
        <dbReference type="EMBL" id="RKN27785.1"/>
    </source>
</evidence>
<accession>A0A3A9X1S5</accession>
<reference evidence="4 5" key="1">
    <citation type="submission" date="2018-09" db="EMBL/GenBank/DDBJ databases">
        <title>Streptomyces sp. nov. DS1-2, an endophytic actinomycete isolated from roots of Dendrobium scabrilingue.</title>
        <authorList>
            <person name="Kuncharoen N."/>
            <person name="Kudo T."/>
            <person name="Ohkuma M."/>
            <person name="Yuki M."/>
            <person name="Tanasupawat S."/>
        </authorList>
    </citation>
    <scope>NUCLEOTIDE SEQUENCE [LARGE SCALE GENOMIC DNA]</scope>
    <source>
        <strain evidence="2 5">AZ1-7</strain>
        <strain evidence="3 4">DS1-2</strain>
    </source>
</reference>
<feature type="region of interest" description="Disordered" evidence="1">
    <location>
        <begin position="38"/>
        <end position="67"/>
    </location>
</feature>
<proteinExistence type="predicted"/>
<evidence type="ECO:0008006" key="6">
    <source>
        <dbReference type="Google" id="ProtNLM"/>
    </source>
</evidence>
<feature type="region of interest" description="Disordered" evidence="1">
    <location>
        <begin position="311"/>
        <end position="330"/>
    </location>
</feature>
<feature type="compositionally biased region" description="Gly residues" evidence="1">
    <location>
        <begin position="233"/>
        <end position="243"/>
    </location>
</feature>
<dbReference type="AlphaFoldDB" id="A0A3A9X1S5"/>
<evidence type="ECO:0000313" key="4">
    <source>
        <dbReference type="Proteomes" id="UP000268652"/>
    </source>
</evidence>
<protein>
    <recommendedName>
        <fullName evidence="6">Lipoprotein</fullName>
    </recommendedName>
</protein>
<name>A0A3A9X1S5_9ACTN</name>
<sequence length="330" mass="34611">MRIRNPRAEWGSRGGWGRRQATGLLVAGVLIAGVMGCGADPEAGREPGPEPSRGPDVGPCPPEPDARHDRMARLCAVAGAWEGSDAARRWAEEFHPLDSVVQLPEGGLRDDSDVRAFENGSVRASTSLPDEAADGSIRWENGESGTVPLMSAAAAFGAMDSGIADGSTDVHALEVTGVERGEMRLRTSRGPAQVPAWLFTLDGYDTPLRHAAVALPEPPAAPVDPVDDEDGNGGEGELQGVGALGPLSEDGLSVTVRWLRGGCDGRDFDVLETDASVVIAASAVPGPPDRVCTTEVRPVWQTVELERPLGERAPLDAFTGEVLQPEPAPE</sequence>
<dbReference type="Proteomes" id="UP000268652">
    <property type="component" value="Unassembled WGS sequence"/>
</dbReference>
<dbReference type="EMBL" id="RBDY01000001">
    <property type="protein sequence ID" value="RKN27785.1"/>
    <property type="molecule type" value="Genomic_DNA"/>
</dbReference>
<dbReference type="EMBL" id="RBDX01000001">
    <property type="protein sequence ID" value="RKN12447.1"/>
    <property type="molecule type" value="Genomic_DNA"/>
</dbReference>
<keyword evidence="4" id="KW-1185">Reference proteome</keyword>
<comment type="caution">
    <text evidence="2">The sequence shown here is derived from an EMBL/GenBank/DDBJ whole genome shotgun (WGS) entry which is preliminary data.</text>
</comment>